<dbReference type="RefSeq" id="WP_303945850.1">
    <property type="nucleotide sequence ID" value="NZ_JABZXO010000036.1"/>
</dbReference>
<gene>
    <name evidence="1" type="ORF">HXO61_09495</name>
</gene>
<proteinExistence type="predicted"/>
<dbReference type="EMBL" id="JABZXO010000036">
    <property type="protein sequence ID" value="MBF1658145.1"/>
    <property type="molecule type" value="Genomic_DNA"/>
</dbReference>
<evidence type="ECO:0000313" key="2">
    <source>
        <dbReference type="Proteomes" id="UP000770330"/>
    </source>
</evidence>
<name>A0A930KW91_9MICC</name>
<sequence length="212" mass="24732">MWYPADPYENYEAEDYLNDLMGWSQRIREHLIENPLSLRLDHLEGIGPLLSTYHYFAQIGQQMRQKEDAVTLESFLDALGDGFLDKAQNAQRTALCQAPESFLDNFSLNDSVHLLELLEEATHFVGEREEPVYHFQGKTCKETDPDFYTIRADWMVIGTIERSNWDNNAFFAVTDLDSSYGHITDRESRAKAWGTSAREVFKEFVRWYNARQ</sequence>
<protein>
    <submittedName>
        <fullName evidence="1">Uncharacterized protein</fullName>
    </submittedName>
</protein>
<reference evidence="1" key="1">
    <citation type="submission" date="2020-04" db="EMBL/GenBank/DDBJ databases">
        <title>Deep metagenomics examines the oral microbiome during advanced dental caries in children, revealing novel taxa and co-occurrences with host molecules.</title>
        <authorList>
            <person name="Baker J.L."/>
            <person name="Morton J.T."/>
            <person name="Dinis M."/>
            <person name="Alvarez R."/>
            <person name="Tran N.C."/>
            <person name="Knight R."/>
            <person name="Edlund A."/>
        </authorList>
    </citation>
    <scope>NUCLEOTIDE SEQUENCE</scope>
    <source>
        <strain evidence="1">JCVI_39_bin.18</strain>
    </source>
</reference>
<dbReference type="Proteomes" id="UP000770330">
    <property type="component" value="Unassembled WGS sequence"/>
</dbReference>
<dbReference type="AlphaFoldDB" id="A0A930KW91"/>
<evidence type="ECO:0000313" key="1">
    <source>
        <dbReference type="EMBL" id="MBF1658145.1"/>
    </source>
</evidence>
<accession>A0A930KW91</accession>
<organism evidence="1 2">
    <name type="scientific">Rothia mucilaginosa</name>
    <dbReference type="NCBI Taxonomy" id="43675"/>
    <lineage>
        <taxon>Bacteria</taxon>
        <taxon>Bacillati</taxon>
        <taxon>Actinomycetota</taxon>
        <taxon>Actinomycetes</taxon>
        <taxon>Micrococcales</taxon>
        <taxon>Micrococcaceae</taxon>
        <taxon>Rothia</taxon>
    </lineage>
</organism>
<comment type="caution">
    <text evidence="1">The sequence shown here is derived from an EMBL/GenBank/DDBJ whole genome shotgun (WGS) entry which is preliminary data.</text>
</comment>